<name>A0A8S5VCJ9_9CAUD</name>
<reference evidence="1" key="1">
    <citation type="journal article" date="2021" name="Proc. Natl. Acad. Sci. U.S.A.">
        <title>A Catalog of Tens of Thousands of Viruses from Human Metagenomes Reveals Hidden Associations with Chronic Diseases.</title>
        <authorList>
            <person name="Tisza M.J."/>
            <person name="Buck C.B."/>
        </authorList>
    </citation>
    <scope>NUCLEOTIDE SEQUENCE</scope>
    <source>
        <strain evidence="1">CtDXu9</strain>
    </source>
</reference>
<dbReference type="EMBL" id="BK016244">
    <property type="protein sequence ID" value="DAG04498.1"/>
    <property type="molecule type" value="Genomic_DNA"/>
</dbReference>
<sequence>MNVYFANGTNIVVGCDNEKDSYYFCQKDGNECCKKDTCKRFLDSDGNVSTRLFKIMCNDENHHILYIPERNETNNA</sequence>
<proteinExistence type="predicted"/>
<organism evidence="1">
    <name type="scientific">Siphoviridae sp. ctDXu9</name>
    <dbReference type="NCBI Taxonomy" id="2825387"/>
    <lineage>
        <taxon>Viruses</taxon>
        <taxon>Duplodnaviria</taxon>
        <taxon>Heunggongvirae</taxon>
        <taxon>Uroviricota</taxon>
        <taxon>Caudoviricetes</taxon>
    </lineage>
</organism>
<protein>
    <submittedName>
        <fullName evidence="1">Uncharacterized protein</fullName>
    </submittedName>
</protein>
<accession>A0A8S5VCJ9</accession>
<evidence type="ECO:0000313" key="1">
    <source>
        <dbReference type="EMBL" id="DAG04498.1"/>
    </source>
</evidence>